<dbReference type="Proteomes" id="UP000226191">
    <property type="component" value="Unassembled WGS sequence"/>
</dbReference>
<feature type="compositionally biased region" description="Basic and acidic residues" evidence="1">
    <location>
        <begin position="16"/>
        <end position="53"/>
    </location>
</feature>
<organism evidence="2 3">
    <name type="scientific">Cutibacterium acnes</name>
    <name type="common">Propionibacterium acnes</name>
    <dbReference type="NCBI Taxonomy" id="1747"/>
    <lineage>
        <taxon>Bacteria</taxon>
        <taxon>Bacillati</taxon>
        <taxon>Actinomycetota</taxon>
        <taxon>Actinomycetes</taxon>
        <taxon>Propionibacteriales</taxon>
        <taxon>Propionibacteriaceae</taxon>
        <taxon>Cutibacterium</taxon>
    </lineage>
</organism>
<dbReference type="GeneID" id="92856019"/>
<sequence length="140" mass="16077">MPPEVAMPSYAHHQRRTQEGKDQYHSRSGHDRDGSPHTQHHDRCHGWSGDRNRGRPGYYRRAQTTFVIEGVSIVQSCPVGAGKLLWRPGAPFRSRVGHAARRLIESMTLKESVPIHRVRRCEVLVIVQVIFEFPDLYLCL</sequence>
<evidence type="ECO:0000313" key="2">
    <source>
        <dbReference type="EMBL" id="PGF35268.1"/>
    </source>
</evidence>
<dbReference type="RefSeq" id="WP_002518571.1">
    <property type="nucleotide sequence ID" value="NZ_AP019664.1"/>
</dbReference>
<protein>
    <submittedName>
        <fullName evidence="2">Uncharacterized protein</fullName>
    </submittedName>
</protein>
<proteinExistence type="predicted"/>
<evidence type="ECO:0000313" key="3">
    <source>
        <dbReference type="Proteomes" id="UP000226191"/>
    </source>
</evidence>
<dbReference type="EMBL" id="MVCE01000002">
    <property type="protein sequence ID" value="PGF35268.1"/>
    <property type="molecule type" value="Genomic_DNA"/>
</dbReference>
<accession>A0A2B7J018</accession>
<dbReference type="AlphaFoldDB" id="A0A2B7J018"/>
<reference evidence="2 3" key="1">
    <citation type="submission" date="2017-02" db="EMBL/GenBank/DDBJ databases">
        <title>Prevalence of linear plasmids in Cutibacterium acnes isolates obtained from cancerous prostatic tissue.</title>
        <authorList>
            <person name="Davidsson S."/>
            <person name="Bruggemann H."/>
        </authorList>
    </citation>
    <scope>NUCLEOTIDE SEQUENCE [LARGE SCALE GENOMIC DNA]</scope>
    <source>
        <strain evidence="2 3">11-78</strain>
    </source>
</reference>
<evidence type="ECO:0000256" key="1">
    <source>
        <dbReference type="SAM" id="MobiDB-lite"/>
    </source>
</evidence>
<name>A0A2B7J018_CUTAC</name>
<comment type="caution">
    <text evidence="2">The sequence shown here is derived from an EMBL/GenBank/DDBJ whole genome shotgun (WGS) entry which is preliminary data.</text>
</comment>
<feature type="region of interest" description="Disordered" evidence="1">
    <location>
        <begin position="1"/>
        <end position="55"/>
    </location>
</feature>
<gene>
    <name evidence="2" type="ORF">B1B09_06740</name>
</gene>